<protein>
    <submittedName>
        <fullName evidence="1">Uncharacterized protein</fullName>
    </submittedName>
</protein>
<sequence>MAIRLPIINSQLRHSRAVQLLESRGIAPTDDYSALRARLAAFQGLDRPHEERLRAAVIDGAEGDVAQLRALAVADRLAAEVDQEVLQGAHQALRKAYDGPAAYIEAAQQYDTIAAAFTAAVLEIDPTLDAAEVVDESSKRRDTWRQGQRLLVELEDAATALHIAGLLAGVELPTDQIAGTGPWDDTLRSQLLGLTVRADGLHRRKVWLADWVELVQLGAELKAVDLDSFQPYRKPAPLVERKELGPTGAYVYTTLDPEDDPDFVPAPAAHDIAFPQAR</sequence>
<dbReference type="RefSeq" id="WP_286212622.1">
    <property type="nucleotide sequence ID" value="NZ_AP027452.1"/>
</dbReference>
<dbReference type="EMBL" id="AP027452">
    <property type="protein sequence ID" value="BDY32994.1"/>
    <property type="molecule type" value="Genomic_DNA"/>
</dbReference>
<evidence type="ECO:0000313" key="2">
    <source>
        <dbReference type="Proteomes" id="UP001241092"/>
    </source>
</evidence>
<dbReference type="AlphaFoldDB" id="A0AAI8XPR0"/>
<organism evidence="1 2">
    <name type="scientific">Mycolicibacterium mageritense</name>
    <name type="common">Mycobacterium mageritense</name>
    <dbReference type="NCBI Taxonomy" id="53462"/>
    <lineage>
        <taxon>Bacteria</taxon>
        <taxon>Bacillati</taxon>
        <taxon>Actinomycetota</taxon>
        <taxon>Actinomycetes</taxon>
        <taxon>Mycobacteriales</taxon>
        <taxon>Mycobacteriaceae</taxon>
        <taxon>Mycolicibacterium</taxon>
    </lineage>
</organism>
<name>A0AAI8XPR0_MYCME</name>
<gene>
    <name evidence="1" type="ORF">hbim_06966</name>
</gene>
<accession>A0AAI8XPR0</accession>
<evidence type="ECO:0000313" key="1">
    <source>
        <dbReference type="EMBL" id="BDY32994.1"/>
    </source>
</evidence>
<reference evidence="1" key="1">
    <citation type="submission" date="2023-03" db="EMBL/GenBank/DDBJ databases">
        <title>Draft genome sequence of a Mycolicibacterium mageritense strain H4_3_1 isolated from a hybrid biological-inorganic system reactor.</title>
        <authorList>
            <person name="Feng X."/>
            <person name="Kazama D."/>
            <person name="Sato K."/>
            <person name="Kobayashi H."/>
        </authorList>
    </citation>
    <scope>NUCLEOTIDE SEQUENCE</scope>
    <source>
        <strain evidence="1">H4_3_1</strain>
    </source>
</reference>
<dbReference type="Proteomes" id="UP001241092">
    <property type="component" value="Chromosome"/>
</dbReference>
<proteinExistence type="predicted"/>